<reference evidence="2" key="1">
    <citation type="submission" date="2016-12" db="EMBL/GenBank/DDBJ databases">
        <title>The genomes of Aspergillus section Nigri reveals drivers in fungal speciation.</title>
        <authorList>
            <consortium name="DOE Joint Genome Institute"/>
            <person name="Vesth T.C."/>
            <person name="Nybo J."/>
            <person name="Theobald S."/>
            <person name="Brandl J."/>
            <person name="Frisvad J.C."/>
            <person name="Nielsen K.F."/>
            <person name="Lyhne E.K."/>
            <person name="Kogle M.E."/>
            <person name="Kuo A."/>
            <person name="Riley R."/>
            <person name="Clum A."/>
            <person name="Nolan M."/>
            <person name="Lipzen A."/>
            <person name="Salamov A."/>
            <person name="Henrissat B."/>
            <person name="Wiebenga A."/>
            <person name="De vries R.P."/>
            <person name="Grigoriev I.V."/>
            <person name="Mortensen U.H."/>
            <person name="Andersen M.R."/>
            <person name="Baker S.E."/>
        </authorList>
    </citation>
    <scope>NUCLEOTIDE SEQUENCE</scope>
    <source>
        <strain evidence="2">CBS 122712</strain>
    </source>
</reference>
<protein>
    <submittedName>
        <fullName evidence="2">Uncharacterized protein</fullName>
    </submittedName>
</protein>
<evidence type="ECO:0000313" key="3">
    <source>
        <dbReference type="Proteomes" id="UP000246171"/>
    </source>
</evidence>
<dbReference type="RefSeq" id="XP_025390399.1">
    <property type="nucleotide sequence ID" value="XM_025530647.1"/>
</dbReference>
<organism evidence="2 3">
    <name type="scientific">Aspergillus eucalypticola (strain CBS 122712 / IBT 29274)</name>
    <dbReference type="NCBI Taxonomy" id="1448314"/>
    <lineage>
        <taxon>Eukaryota</taxon>
        <taxon>Fungi</taxon>
        <taxon>Dikarya</taxon>
        <taxon>Ascomycota</taxon>
        <taxon>Pezizomycotina</taxon>
        <taxon>Eurotiomycetes</taxon>
        <taxon>Eurotiomycetidae</taxon>
        <taxon>Eurotiales</taxon>
        <taxon>Aspergillaceae</taxon>
        <taxon>Aspergillus</taxon>
        <taxon>Aspergillus subgen. Circumdati</taxon>
    </lineage>
</organism>
<dbReference type="Proteomes" id="UP000246171">
    <property type="component" value="Unassembled WGS sequence"/>
</dbReference>
<gene>
    <name evidence="2" type="ORF">BO83DRAFT_376175</name>
</gene>
<evidence type="ECO:0000256" key="1">
    <source>
        <dbReference type="SAM" id="MobiDB-lite"/>
    </source>
</evidence>
<keyword evidence="3" id="KW-1185">Reference proteome</keyword>
<evidence type="ECO:0000313" key="2">
    <source>
        <dbReference type="EMBL" id="PWY78607.1"/>
    </source>
</evidence>
<accession>A0A317W076</accession>
<dbReference type="AlphaFoldDB" id="A0A317W076"/>
<feature type="compositionally biased region" description="Basic and acidic residues" evidence="1">
    <location>
        <begin position="1"/>
        <end position="10"/>
    </location>
</feature>
<dbReference type="VEuPathDB" id="FungiDB:BO83DRAFT_376175"/>
<sequence>MKKRERERERKAKRNNTKPNPGSDSRLIKHLRISLIREGGIGPEASIIFSTFC</sequence>
<comment type="caution">
    <text evidence="2">The sequence shown here is derived from an EMBL/GenBank/DDBJ whole genome shotgun (WGS) entry which is preliminary data.</text>
</comment>
<dbReference type="GeneID" id="37052609"/>
<proteinExistence type="predicted"/>
<name>A0A317W076_ASPEC</name>
<feature type="region of interest" description="Disordered" evidence="1">
    <location>
        <begin position="1"/>
        <end position="27"/>
    </location>
</feature>
<dbReference type="EMBL" id="MSFU01000006">
    <property type="protein sequence ID" value="PWY78607.1"/>
    <property type="molecule type" value="Genomic_DNA"/>
</dbReference>